<dbReference type="EMBL" id="BOMB01000006">
    <property type="protein sequence ID" value="GID10247.1"/>
    <property type="molecule type" value="Genomic_DNA"/>
</dbReference>
<dbReference type="AlphaFoldDB" id="A0A8J3J1G2"/>
<name>A0A8J3J1G2_9ACTN</name>
<dbReference type="Proteomes" id="UP000612808">
    <property type="component" value="Unassembled WGS sequence"/>
</dbReference>
<sequence length="124" mass="13276">MWTRRDNTVAPAPETETSDTHRAHTSPTAEPDEASRSAAKRDCKRWRRLATMEPPALRIPFQPNPMRPSGNPAVGHVLPILGWIGLRCGTGCGRPLAFGSLGALAGKVEGELGSVDTTTTKTTC</sequence>
<evidence type="ECO:0000313" key="2">
    <source>
        <dbReference type="EMBL" id="GID10247.1"/>
    </source>
</evidence>
<evidence type="ECO:0000256" key="1">
    <source>
        <dbReference type="SAM" id="MobiDB-lite"/>
    </source>
</evidence>
<proteinExistence type="predicted"/>
<reference evidence="2" key="1">
    <citation type="submission" date="2021-01" db="EMBL/GenBank/DDBJ databases">
        <title>Whole genome shotgun sequence of Actinocatenispora rupis NBRC 107355.</title>
        <authorList>
            <person name="Komaki H."/>
            <person name="Tamura T."/>
        </authorList>
    </citation>
    <scope>NUCLEOTIDE SEQUENCE</scope>
    <source>
        <strain evidence="2">NBRC 107355</strain>
    </source>
</reference>
<organism evidence="2 3">
    <name type="scientific">Actinocatenispora rupis</name>
    <dbReference type="NCBI Taxonomy" id="519421"/>
    <lineage>
        <taxon>Bacteria</taxon>
        <taxon>Bacillati</taxon>
        <taxon>Actinomycetota</taxon>
        <taxon>Actinomycetes</taxon>
        <taxon>Micromonosporales</taxon>
        <taxon>Micromonosporaceae</taxon>
        <taxon>Actinocatenispora</taxon>
    </lineage>
</organism>
<accession>A0A8J3J1G2</accession>
<gene>
    <name evidence="2" type="ORF">Aru02nite_11360</name>
</gene>
<protein>
    <submittedName>
        <fullName evidence="2">Uncharacterized protein</fullName>
    </submittedName>
</protein>
<feature type="region of interest" description="Disordered" evidence="1">
    <location>
        <begin position="1"/>
        <end position="42"/>
    </location>
</feature>
<comment type="caution">
    <text evidence="2">The sequence shown here is derived from an EMBL/GenBank/DDBJ whole genome shotgun (WGS) entry which is preliminary data.</text>
</comment>
<keyword evidence="3" id="KW-1185">Reference proteome</keyword>
<evidence type="ECO:0000313" key="3">
    <source>
        <dbReference type="Proteomes" id="UP000612808"/>
    </source>
</evidence>